<dbReference type="AlphaFoldDB" id="A0A2A2J6V2"/>
<dbReference type="InterPro" id="IPR003593">
    <property type="entry name" value="AAA+_ATPase"/>
</dbReference>
<dbReference type="Proteomes" id="UP000218231">
    <property type="component" value="Unassembled WGS sequence"/>
</dbReference>
<comment type="similarity">
    <text evidence="1">Belongs to the CDC6/cdc18 family.</text>
</comment>
<dbReference type="InterPro" id="IPR050311">
    <property type="entry name" value="ORC1/CDC6"/>
</dbReference>
<reference evidence="4 5" key="1">
    <citation type="journal article" date="2017" name="Curr. Biol.">
        <title>Genome architecture and evolution of a unichromosomal asexual nematode.</title>
        <authorList>
            <person name="Fradin H."/>
            <person name="Zegar C."/>
            <person name="Gutwein M."/>
            <person name="Lucas J."/>
            <person name="Kovtun M."/>
            <person name="Corcoran D."/>
            <person name="Baugh L.R."/>
            <person name="Kiontke K."/>
            <person name="Gunsalus K."/>
            <person name="Fitch D.H."/>
            <person name="Piano F."/>
        </authorList>
    </citation>
    <scope>NUCLEOTIDE SEQUENCE [LARGE SCALE GENOMIC DNA]</scope>
    <source>
        <strain evidence="4">PF1309</strain>
    </source>
</reference>
<dbReference type="GO" id="GO:0003688">
    <property type="term" value="F:DNA replication origin binding"/>
    <property type="evidence" value="ECO:0007669"/>
    <property type="project" value="TreeGrafter"/>
</dbReference>
<dbReference type="OrthoDB" id="1926878at2759"/>
<dbReference type="GO" id="GO:0051301">
    <property type="term" value="P:cell division"/>
    <property type="evidence" value="ECO:0007669"/>
    <property type="project" value="InterPro"/>
</dbReference>
<evidence type="ECO:0000256" key="2">
    <source>
        <dbReference type="ARBA" id="ARBA00022705"/>
    </source>
</evidence>
<gene>
    <name evidence="4" type="ORF">WR25_02308</name>
</gene>
<dbReference type="GO" id="GO:0005634">
    <property type="term" value="C:nucleus"/>
    <property type="evidence" value="ECO:0007669"/>
    <property type="project" value="TreeGrafter"/>
</dbReference>
<evidence type="ECO:0000259" key="3">
    <source>
        <dbReference type="SMART" id="SM00382"/>
    </source>
</evidence>
<dbReference type="EMBL" id="LIAE01010633">
    <property type="protein sequence ID" value="PAV57558.1"/>
    <property type="molecule type" value="Genomic_DNA"/>
</dbReference>
<accession>A0A2A2J6V2</accession>
<dbReference type="SUPFAM" id="SSF52540">
    <property type="entry name" value="P-loop containing nucleoside triphosphate hydrolases"/>
    <property type="match status" value="1"/>
</dbReference>
<dbReference type="PIRSF" id="PIRSF001767">
    <property type="entry name" value="Cdc6"/>
    <property type="match status" value="1"/>
</dbReference>
<dbReference type="GO" id="GO:0033314">
    <property type="term" value="P:mitotic DNA replication checkpoint signaling"/>
    <property type="evidence" value="ECO:0007669"/>
    <property type="project" value="TreeGrafter"/>
</dbReference>
<evidence type="ECO:0000313" key="5">
    <source>
        <dbReference type="Proteomes" id="UP000218231"/>
    </source>
</evidence>
<dbReference type="CDD" id="cd00009">
    <property type="entry name" value="AAA"/>
    <property type="match status" value="1"/>
</dbReference>
<dbReference type="InterPro" id="IPR049945">
    <property type="entry name" value="AAA_22"/>
</dbReference>
<keyword evidence="2" id="KW-0235">DNA replication</keyword>
<dbReference type="InterPro" id="IPR016314">
    <property type="entry name" value="Cdc6/18"/>
</dbReference>
<dbReference type="PANTHER" id="PTHR10763">
    <property type="entry name" value="CELL DIVISION CONTROL PROTEIN 6-RELATED"/>
    <property type="match status" value="1"/>
</dbReference>
<proteinExistence type="inferred from homology"/>
<evidence type="ECO:0000313" key="4">
    <source>
        <dbReference type="EMBL" id="PAV57558.1"/>
    </source>
</evidence>
<comment type="caution">
    <text evidence="4">The sequence shown here is derived from an EMBL/GenBank/DDBJ whole genome shotgun (WGS) entry which is preliminary data.</text>
</comment>
<name>A0A2A2J6V2_9BILA</name>
<sequence length="378" mass="41129">MSGEVGPLKGREKEFKQLNDWVSKAIRNKQPTSIYISGLPGTGKTATIMRVLRSLKQRVHSGFVNCATTSTLTGLYSELLTVIGSDAKPTIASVRSAVESSKLPLILVLDEMDHLQSKRNASLYAAFNWPQQLSHKIIIIGIANAIDLTERILSKLKLTGTPPFCTVFEPYTKEDITTILKDKLEQQEDKMDEKALELCARKVAAMSGDLRQALHIVNQTTSQSRSVRGKRAKLQVVDATSSPLPPSSSTPLPAATTPLIGCRQVLSALNGAYSTPLARARLPLQPRLLLAVCLTISANKKKSLTRTSLFAGYKRACGAVNVPPLNSDDLASAMETLQSQSFITLLKDGKLMLQVDSETARKVVCDTAMLDQISQLNL</sequence>
<dbReference type="Gene3D" id="1.10.8.60">
    <property type="match status" value="1"/>
</dbReference>
<dbReference type="Gene3D" id="3.40.50.300">
    <property type="entry name" value="P-loop containing nucleotide triphosphate hydrolases"/>
    <property type="match status" value="1"/>
</dbReference>
<organism evidence="4 5">
    <name type="scientific">Diploscapter pachys</name>
    <dbReference type="NCBI Taxonomy" id="2018661"/>
    <lineage>
        <taxon>Eukaryota</taxon>
        <taxon>Metazoa</taxon>
        <taxon>Ecdysozoa</taxon>
        <taxon>Nematoda</taxon>
        <taxon>Chromadorea</taxon>
        <taxon>Rhabditida</taxon>
        <taxon>Rhabditina</taxon>
        <taxon>Rhabditomorpha</taxon>
        <taxon>Rhabditoidea</taxon>
        <taxon>Rhabditidae</taxon>
        <taxon>Diploscapter</taxon>
    </lineage>
</organism>
<dbReference type="STRING" id="2018661.A0A2A2J6V2"/>
<dbReference type="SMART" id="SM00382">
    <property type="entry name" value="AAA"/>
    <property type="match status" value="1"/>
</dbReference>
<dbReference type="GO" id="GO:0016887">
    <property type="term" value="F:ATP hydrolysis activity"/>
    <property type="evidence" value="ECO:0007669"/>
    <property type="project" value="InterPro"/>
</dbReference>
<protein>
    <recommendedName>
        <fullName evidence="3">AAA+ ATPase domain-containing protein</fullName>
    </recommendedName>
</protein>
<dbReference type="PANTHER" id="PTHR10763:SF26">
    <property type="entry name" value="CELL DIVISION CONTROL PROTEIN 6 HOMOLOG"/>
    <property type="match status" value="1"/>
</dbReference>
<dbReference type="GO" id="GO:0006270">
    <property type="term" value="P:DNA replication initiation"/>
    <property type="evidence" value="ECO:0007669"/>
    <property type="project" value="InterPro"/>
</dbReference>
<feature type="domain" description="AAA+ ATPase" evidence="3">
    <location>
        <begin position="30"/>
        <end position="270"/>
    </location>
</feature>
<dbReference type="InterPro" id="IPR027417">
    <property type="entry name" value="P-loop_NTPase"/>
</dbReference>
<keyword evidence="5" id="KW-1185">Reference proteome</keyword>
<evidence type="ECO:0000256" key="1">
    <source>
        <dbReference type="ARBA" id="ARBA00006184"/>
    </source>
</evidence>
<dbReference type="Pfam" id="PF13401">
    <property type="entry name" value="AAA_22"/>
    <property type="match status" value="1"/>
</dbReference>